<dbReference type="Proteomes" id="UP000178603">
    <property type="component" value="Unassembled WGS sequence"/>
</dbReference>
<sequence length="453" mass="50111">MTRGSITPALLIITSAFVVVIYGMLSVLSLQLDSSHRQTAQEEALNIAEAGINYYRWHLAHDPNDFQDGTGNPGPYTHDYHDPQGNITGSYTLDITPPINGSSVITIKSTARTLQYPNVQRTITAQYGKQSLTKFSFLQNSSSWYGTGITVNGEVHSNNGIRMDGINNSLVSSAQETYTCGGETGCNPPQSRPGVWGSGPNSFLWDFPIPAVDFDSISFDFANMRDSAIADGLYLAPSGSRGYHLIFNGNTFEVRRVTGTNYYNGYSADDGCQRRYQIITSETSTGTYNIVDNPIIFAEDHLWVEGLLDGRTTVTAARFPIDSNQMNIWLRGNITYAQYDNSDSMGLIAQNDIYFVRNLPNDFKVDAALMAQKGKIIRHGYLSWCGGTSQAVKNSLTINGSVISFYKSYWNFGSGPSSGFITRTITYNSDLLYNPPPYFPVTGDFEIISWREE</sequence>
<dbReference type="AlphaFoldDB" id="A0A1F8AV33"/>
<keyword evidence="1" id="KW-0472">Membrane</keyword>
<feature type="transmembrane region" description="Helical" evidence="1">
    <location>
        <begin position="6"/>
        <end position="28"/>
    </location>
</feature>
<name>A0A1F8AV33_9BACT</name>
<evidence type="ECO:0000313" key="2">
    <source>
        <dbReference type="EMBL" id="OGM55085.1"/>
    </source>
</evidence>
<comment type="caution">
    <text evidence="2">The sequence shown here is derived from an EMBL/GenBank/DDBJ whole genome shotgun (WGS) entry which is preliminary data.</text>
</comment>
<evidence type="ECO:0000256" key="1">
    <source>
        <dbReference type="SAM" id="Phobius"/>
    </source>
</evidence>
<keyword evidence="1" id="KW-1133">Transmembrane helix</keyword>
<proteinExistence type="predicted"/>
<protein>
    <recommendedName>
        <fullName evidence="4">DUF4900 domain-containing protein</fullName>
    </recommendedName>
</protein>
<dbReference type="EMBL" id="MGGW01000005">
    <property type="protein sequence ID" value="OGM55085.1"/>
    <property type="molecule type" value="Genomic_DNA"/>
</dbReference>
<reference evidence="2 3" key="1">
    <citation type="journal article" date="2016" name="Nat. Commun.">
        <title>Thousands of microbial genomes shed light on interconnected biogeochemical processes in an aquifer system.</title>
        <authorList>
            <person name="Anantharaman K."/>
            <person name="Brown C.T."/>
            <person name="Hug L.A."/>
            <person name="Sharon I."/>
            <person name="Castelle C.J."/>
            <person name="Probst A.J."/>
            <person name="Thomas B.C."/>
            <person name="Singh A."/>
            <person name="Wilkins M.J."/>
            <person name="Karaoz U."/>
            <person name="Brodie E.L."/>
            <person name="Williams K.H."/>
            <person name="Hubbard S.S."/>
            <person name="Banfield J.F."/>
        </authorList>
    </citation>
    <scope>NUCLEOTIDE SEQUENCE [LARGE SCALE GENOMIC DNA]</scope>
</reference>
<evidence type="ECO:0008006" key="4">
    <source>
        <dbReference type="Google" id="ProtNLM"/>
    </source>
</evidence>
<organism evidence="2 3">
    <name type="scientific">Candidatus Woesebacteria bacterium RIFCSPHIGHO2_12_FULL_41_24</name>
    <dbReference type="NCBI Taxonomy" id="1802510"/>
    <lineage>
        <taxon>Bacteria</taxon>
        <taxon>Candidatus Woeseibacteriota</taxon>
    </lineage>
</organism>
<evidence type="ECO:0000313" key="3">
    <source>
        <dbReference type="Proteomes" id="UP000178603"/>
    </source>
</evidence>
<gene>
    <name evidence="2" type="ORF">A3E44_04155</name>
</gene>
<accession>A0A1F8AV33</accession>
<keyword evidence="1" id="KW-0812">Transmembrane</keyword>